<feature type="domain" description="OmpR/PhoB-type" evidence="9">
    <location>
        <begin position="192"/>
        <end position="286"/>
    </location>
</feature>
<dbReference type="AlphaFoldDB" id="A0A918I1F3"/>
<dbReference type="GO" id="GO:0000156">
    <property type="term" value="F:phosphorelay response regulator activity"/>
    <property type="evidence" value="ECO:0007669"/>
    <property type="project" value="TreeGrafter"/>
</dbReference>
<evidence type="ECO:0000313" key="10">
    <source>
        <dbReference type="EMBL" id="GGU53849.1"/>
    </source>
</evidence>
<evidence type="ECO:0000259" key="8">
    <source>
        <dbReference type="PROSITE" id="PS50110"/>
    </source>
</evidence>
<feature type="modified residue" description="4-aspartylphosphate" evidence="6">
    <location>
        <position position="113"/>
    </location>
</feature>
<keyword evidence="1 6" id="KW-0597">Phosphoprotein</keyword>
<dbReference type="FunFam" id="3.40.50.2300:FF:000001">
    <property type="entry name" value="DNA-binding response regulator PhoB"/>
    <property type="match status" value="1"/>
</dbReference>
<dbReference type="Pfam" id="PF00072">
    <property type="entry name" value="Response_reg"/>
    <property type="match status" value="1"/>
</dbReference>
<dbReference type="InterPro" id="IPR039420">
    <property type="entry name" value="WalR-like"/>
</dbReference>
<evidence type="ECO:0000256" key="4">
    <source>
        <dbReference type="ARBA" id="ARBA00023125"/>
    </source>
</evidence>
<dbReference type="InterPro" id="IPR016032">
    <property type="entry name" value="Sig_transdc_resp-reg_C-effctor"/>
</dbReference>
<evidence type="ECO:0000256" key="3">
    <source>
        <dbReference type="ARBA" id="ARBA00023015"/>
    </source>
</evidence>
<dbReference type="SMART" id="SM00862">
    <property type="entry name" value="Trans_reg_C"/>
    <property type="match status" value="1"/>
</dbReference>
<keyword evidence="2" id="KW-0902">Two-component regulatory system</keyword>
<organism evidence="10 11">
    <name type="scientific">Streptomyces lavendofoliae</name>
    <dbReference type="NCBI Taxonomy" id="67314"/>
    <lineage>
        <taxon>Bacteria</taxon>
        <taxon>Bacillati</taxon>
        <taxon>Actinomycetota</taxon>
        <taxon>Actinomycetes</taxon>
        <taxon>Kitasatosporales</taxon>
        <taxon>Streptomycetaceae</taxon>
        <taxon>Streptomyces</taxon>
    </lineage>
</organism>
<keyword evidence="11" id="KW-1185">Reference proteome</keyword>
<dbReference type="PROSITE" id="PS50110">
    <property type="entry name" value="RESPONSE_REGULATORY"/>
    <property type="match status" value="1"/>
</dbReference>
<dbReference type="GO" id="GO:0005829">
    <property type="term" value="C:cytosol"/>
    <property type="evidence" value="ECO:0007669"/>
    <property type="project" value="TreeGrafter"/>
</dbReference>
<dbReference type="PANTHER" id="PTHR48111">
    <property type="entry name" value="REGULATOR OF RPOS"/>
    <property type="match status" value="1"/>
</dbReference>
<dbReference type="Gene3D" id="3.40.50.2300">
    <property type="match status" value="1"/>
</dbReference>
<reference evidence="10" key="2">
    <citation type="submission" date="2020-09" db="EMBL/GenBank/DDBJ databases">
        <authorList>
            <person name="Sun Q."/>
            <person name="Ohkuma M."/>
        </authorList>
    </citation>
    <scope>NUCLEOTIDE SEQUENCE</scope>
    <source>
        <strain evidence="10">JCM 4391</strain>
    </source>
</reference>
<dbReference type="SUPFAM" id="SSF52172">
    <property type="entry name" value="CheY-like"/>
    <property type="match status" value="1"/>
</dbReference>
<keyword evidence="3" id="KW-0805">Transcription regulation</keyword>
<feature type="DNA-binding region" description="OmpR/PhoB-type" evidence="7">
    <location>
        <begin position="192"/>
        <end position="286"/>
    </location>
</feature>
<sequence length="289" mass="31655">MPGAYRTWSTSPFALRSRDAVGAFTLLTEHTDLHARAGRDRGGAMEQTHTSQTGTAVAPGTQRRVLVVEDDTTIVEAISARLRAEGFLVQTATDGPAAVDAAEAWQPDLMVLDIMLPGFDGLEVCRRVQAQRPVPVLMLTARDDETDMLVGLGVGADDYMTKPFSMRELAARVHVLLRRVERAAQAAVTPRSGILRLGELEVDHAQRRVRVRGEDVHLTPTEFDLLVCLANTPRAVLSREQLLAEVWDWADASGTRTVDSHIKALRRKIGAERIRTVHGVGYALETPAP</sequence>
<accession>A0A918I1F3</accession>
<dbReference type="Pfam" id="PF00486">
    <property type="entry name" value="Trans_reg_C"/>
    <property type="match status" value="1"/>
</dbReference>
<comment type="caution">
    <text evidence="10">The sequence shown here is derived from an EMBL/GenBank/DDBJ whole genome shotgun (WGS) entry which is preliminary data.</text>
</comment>
<evidence type="ECO:0000256" key="5">
    <source>
        <dbReference type="ARBA" id="ARBA00023163"/>
    </source>
</evidence>
<evidence type="ECO:0000256" key="7">
    <source>
        <dbReference type="PROSITE-ProRule" id="PRU01091"/>
    </source>
</evidence>
<dbReference type="GO" id="GO:0006355">
    <property type="term" value="P:regulation of DNA-templated transcription"/>
    <property type="evidence" value="ECO:0007669"/>
    <property type="project" value="InterPro"/>
</dbReference>
<dbReference type="GO" id="GO:0000976">
    <property type="term" value="F:transcription cis-regulatory region binding"/>
    <property type="evidence" value="ECO:0007669"/>
    <property type="project" value="TreeGrafter"/>
</dbReference>
<protein>
    <submittedName>
        <fullName evidence="10">DNA-binding response regulator</fullName>
    </submittedName>
</protein>
<evidence type="ECO:0000259" key="9">
    <source>
        <dbReference type="PROSITE" id="PS51755"/>
    </source>
</evidence>
<dbReference type="SUPFAM" id="SSF46894">
    <property type="entry name" value="C-terminal effector domain of the bipartite response regulators"/>
    <property type="match status" value="1"/>
</dbReference>
<dbReference type="InterPro" id="IPR011006">
    <property type="entry name" value="CheY-like_superfamily"/>
</dbReference>
<feature type="domain" description="Response regulatory" evidence="8">
    <location>
        <begin position="64"/>
        <end position="177"/>
    </location>
</feature>
<dbReference type="PROSITE" id="PS51755">
    <property type="entry name" value="OMPR_PHOB"/>
    <property type="match status" value="1"/>
</dbReference>
<evidence type="ECO:0000256" key="1">
    <source>
        <dbReference type="ARBA" id="ARBA00022553"/>
    </source>
</evidence>
<dbReference type="Gene3D" id="1.10.10.10">
    <property type="entry name" value="Winged helix-like DNA-binding domain superfamily/Winged helix DNA-binding domain"/>
    <property type="match status" value="1"/>
</dbReference>
<evidence type="ECO:0000313" key="11">
    <source>
        <dbReference type="Proteomes" id="UP000636661"/>
    </source>
</evidence>
<proteinExistence type="predicted"/>
<dbReference type="InterPro" id="IPR001789">
    <property type="entry name" value="Sig_transdc_resp-reg_receiver"/>
</dbReference>
<dbReference type="CDD" id="cd17574">
    <property type="entry name" value="REC_OmpR"/>
    <property type="match status" value="1"/>
</dbReference>
<reference evidence="10" key="1">
    <citation type="journal article" date="2014" name="Int. J. Syst. Evol. Microbiol.">
        <title>Complete genome sequence of Corynebacterium casei LMG S-19264T (=DSM 44701T), isolated from a smear-ripened cheese.</title>
        <authorList>
            <consortium name="US DOE Joint Genome Institute (JGI-PGF)"/>
            <person name="Walter F."/>
            <person name="Albersmeier A."/>
            <person name="Kalinowski J."/>
            <person name="Ruckert C."/>
        </authorList>
    </citation>
    <scope>NUCLEOTIDE SEQUENCE</scope>
    <source>
        <strain evidence="10">JCM 4391</strain>
    </source>
</reference>
<dbReference type="InterPro" id="IPR036388">
    <property type="entry name" value="WH-like_DNA-bd_sf"/>
</dbReference>
<keyword evidence="5" id="KW-0804">Transcription</keyword>
<dbReference type="CDD" id="cd00383">
    <property type="entry name" value="trans_reg_C"/>
    <property type="match status" value="1"/>
</dbReference>
<dbReference type="PANTHER" id="PTHR48111:SF4">
    <property type="entry name" value="DNA-BINDING DUAL TRANSCRIPTIONAL REGULATOR OMPR"/>
    <property type="match status" value="1"/>
</dbReference>
<keyword evidence="4 7" id="KW-0238">DNA-binding</keyword>
<gene>
    <name evidence="10" type="ORF">GCM10010274_48600</name>
</gene>
<dbReference type="Gene3D" id="6.10.250.690">
    <property type="match status" value="1"/>
</dbReference>
<dbReference type="FunFam" id="1.10.10.10:FF:000101">
    <property type="entry name" value="DNA-binding response OmpR family regulator"/>
    <property type="match status" value="1"/>
</dbReference>
<dbReference type="EMBL" id="BMTP01000013">
    <property type="protein sequence ID" value="GGU53849.1"/>
    <property type="molecule type" value="Genomic_DNA"/>
</dbReference>
<dbReference type="GO" id="GO:0032993">
    <property type="term" value="C:protein-DNA complex"/>
    <property type="evidence" value="ECO:0007669"/>
    <property type="project" value="TreeGrafter"/>
</dbReference>
<evidence type="ECO:0000256" key="2">
    <source>
        <dbReference type="ARBA" id="ARBA00023012"/>
    </source>
</evidence>
<evidence type="ECO:0000256" key="6">
    <source>
        <dbReference type="PROSITE-ProRule" id="PRU00169"/>
    </source>
</evidence>
<dbReference type="Proteomes" id="UP000636661">
    <property type="component" value="Unassembled WGS sequence"/>
</dbReference>
<name>A0A918I1F3_9ACTN</name>
<dbReference type="InterPro" id="IPR001867">
    <property type="entry name" value="OmpR/PhoB-type_DNA-bd"/>
</dbReference>
<dbReference type="SMART" id="SM00448">
    <property type="entry name" value="REC"/>
    <property type="match status" value="1"/>
</dbReference>